<feature type="coiled-coil region" evidence="1">
    <location>
        <begin position="99"/>
        <end position="133"/>
    </location>
</feature>
<organism evidence="3 4">
    <name type="scientific">Dyadobacter subterraneus</name>
    <dbReference type="NCBI Taxonomy" id="2773304"/>
    <lineage>
        <taxon>Bacteria</taxon>
        <taxon>Pseudomonadati</taxon>
        <taxon>Bacteroidota</taxon>
        <taxon>Cytophagia</taxon>
        <taxon>Cytophagales</taxon>
        <taxon>Spirosomataceae</taxon>
        <taxon>Dyadobacter</taxon>
    </lineage>
</organism>
<gene>
    <name evidence="3" type="ORF">IEE83_30990</name>
</gene>
<sequence>MDILQLHYYLENNSHSMDATVKNRAEAEIIKIFKEVASLLELDIDLEIAALEPGGIKEIFKFLRKKKHAKMVGPILVFLGGIISGVIVDLVVTGIQHNSELDQLNVKKTELEIKKLQRELELLDDTSQEVERHLGNIIVLISQTDRIRRYKSNFYSSLLYESKVEKIGITTLDNNFRELSPEMFVDRSDFRRYVVDQIMMAPVIYREVLVEIVAPVLKSGKLKWKGIYNSETINFNLHDAEFRQSVINREVSFTNGSIIKCDVEFERQMDQNGDVKVASVNVSNVTELIQGQSVMETSKGRRRRIIKSQLGLFE</sequence>
<keyword evidence="1" id="KW-0175">Coiled coil</keyword>
<dbReference type="EMBL" id="JACYGY010000002">
    <property type="protein sequence ID" value="MBE9466316.1"/>
    <property type="molecule type" value="Genomic_DNA"/>
</dbReference>
<name>A0ABR9WLD0_9BACT</name>
<evidence type="ECO:0000256" key="2">
    <source>
        <dbReference type="SAM" id="Phobius"/>
    </source>
</evidence>
<evidence type="ECO:0000313" key="4">
    <source>
        <dbReference type="Proteomes" id="UP000634134"/>
    </source>
</evidence>
<keyword evidence="2" id="KW-0472">Membrane</keyword>
<reference evidence="4" key="1">
    <citation type="submission" date="2023-07" db="EMBL/GenBank/DDBJ databases">
        <title>Dyadobacter sp. nov 'subterranea' isolated from contaminted grondwater.</title>
        <authorList>
            <person name="Szabo I."/>
            <person name="Al-Omari J."/>
            <person name="Szerdahelyi S.G."/>
            <person name="Rado J."/>
        </authorList>
    </citation>
    <scope>NUCLEOTIDE SEQUENCE [LARGE SCALE GENOMIC DNA]</scope>
    <source>
        <strain evidence="4">UP-52</strain>
    </source>
</reference>
<proteinExistence type="predicted"/>
<dbReference type="Proteomes" id="UP000634134">
    <property type="component" value="Unassembled WGS sequence"/>
</dbReference>
<evidence type="ECO:0000313" key="3">
    <source>
        <dbReference type="EMBL" id="MBE9466316.1"/>
    </source>
</evidence>
<evidence type="ECO:0000256" key="1">
    <source>
        <dbReference type="SAM" id="Coils"/>
    </source>
</evidence>
<accession>A0ABR9WLD0</accession>
<comment type="caution">
    <text evidence="3">The sequence shown here is derived from an EMBL/GenBank/DDBJ whole genome shotgun (WGS) entry which is preliminary data.</text>
</comment>
<protein>
    <submittedName>
        <fullName evidence="3">Uncharacterized protein</fullName>
    </submittedName>
</protein>
<keyword evidence="2" id="KW-0812">Transmembrane</keyword>
<dbReference type="RefSeq" id="WP_194124547.1">
    <property type="nucleotide sequence ID" value="NZ_JACYGY010000002.1"/>
</dbReference>
<keyword evidence="4" id="KW-1185">Reference proteome</keyword>
<keyword evidence="2" id="KW-1133">Transmembrane helix</keyword>
<feature type="transmembrane region" description="Helical" evidence="2">
    <location>
        <begin position="71"/>
        <end position="95"/>
    </location>
</feature>